<dbReference type="Proteomes" id="UP001327560">
    <property type="component" value="Chromosome 9"/>
</dbReference>
<gene>
    <name evidence="5" type="ORF">Cni_G29160</name>
</gene>
<dbReference type="PROSITE" id="PS50985">
    <property type="entry name" value="GRAS"/>
    <property type="match status" value="1"/>
</dbReference>
<feature type="compositionally biased region" description="Low complexity" evidence="4">
    <location>
        <begin position="374"/>
        <end position="383"/>
    </location>
</feature>
<proteinExistence type="inferred from homology"/>
<evidence type="ECO:0000256" key="2">
    <source>
        <dbReference type="ARBA" id="ARBA00023163"/>
    </source>
</evidence>
<dbReference type="EMBL" id="CP136898">
    <property type="protein sequence ID" value="WOL20355.1"/>
    <property type="molecule type" value="Genomic_DNA"/>
</dbReference>
<feature type="region of interest" description="Disordered" evidence="4">
    <location>
        <begin position="87"/>
        <end position="107"/>
    </location>
</feature>
<protein>
    <recommendedName>
        <fullName evidence="7">Scarecrow-like protein 14</fullName>
    </recommendedName>
</protein>
<organism evidence="5 6">
    <name type="scientific">Canna indica</name>
    <name type="common">Indian-shot</name>
    <dbReference type="NCBI Taxonomy" id="4628"/>
    <lineage>
        <taxon>Eukaryota</taxon>
        <taxon>Viridiplantae</taxon>
        <taxon>Streptophyta</taxon>
        <taxon>Embryophyta</taxon>
        <taxon>Tracheophyta</taxon>
        <taxon>Spermatophyta</taxon>
        <taxon>Magnoliopsida</taxon>
        <taxon>Liliopsida</taxon>
        <taxon>Zingiberales</taxon>
        <taxon>Cannaceae</taxon>
        <taxon>Canna</taxon>
    </lineage>
</organism>
<accession>A0AAQ3QTR3</accession>
<comment type="similarity">
    <text evidence="3">Belongs to the GRAS family.</text>
</comment>
<feature type="region of interest" description="Leucine repeat II (LRII)" evidence="3">
    <location>
        <begin position="561"/>
        <end position="593"/>
    </location>
</feature>
<feature type="compositionally biased region" description="Low complexity" evidence="4">
    <location>
        <begin position="174"/>
        <end position="200"/>
    </location>
</feature>
<name>A0AAQ3QTR3_9LILI</name>
<keyword evidence="2" id="KW-0804">Transcription</keyword>
<dbReference type="AlphaFoldDB" id="A0AAQ3QTR3"/>
<feature type="short sequence motif" description="VHIID" evidence="3">
    <location>
        <begin position="511"/>
        <end position="515"/>
    </location>
</feature>
<evidence type="ECO:0000256" key="4">
    <source>
        <dbReference type="SAM" id="MobiDB-lite"/>
    </source>
</evidence>
<feature type="region of interest" description="VHIID" evidence="3">
    <location>
        <begin position="480"/>
        <end position="545"/>
    </location>
</feature>
<reference evidence="5 6" key="1">
    <citation type="submission" date="2023-10" db="EMBL/GenBank/DDBJ databases">
        <title>Chromosome-scale genome assembly provides insights into flower coloration mechanisms of Canna indica.</title>
        <authorList>
            <person name="Li C."/>
        </authorList>
    </citation>
    <scope>NUCLEOTIDE SEQUENCE [LARGE SCALE GENOMIC DNA]</scope>
    <source>
        <tissue evidence="5">Flower</tissue>
    </source>
</reference>
<evidence type="ECO:0000313" key="5">
    <source>
        <dbReference type="EMBL" id="WOL20355.1"/>
    </source>
</evidence>
<keyword evidence="6" id="KW-1185">Reference proteome</keyword>
<sequence length="780" mass="87906">MKGFEHDVFFMYQINTNDLRPGDPPSSYQSNLSDLSTSDVIATSSITNIMNGVVDDQFLVDLNVENGIGAENNVIIDDNRFINLPNRSTSQGPFSSESNAEPASSLAASGELDSFEVPEFSPDDLVLGYISQILMEENMDEKFDVYPEHPDLLAAEKPFYEILGETSSLSPDQNSSNDSESSNSTISNHHGHSSGSNTNGMLANNSWPYDPLEYSQLQTNPISLDYSSQSSSLFSNRVGNVNGVLQESLLDSLVPDTPAWQFQKGLEEARKFLPSDDKLMIGGFQLPQEPREERKLIEINAKNVNRENLVHESRGTKTQHDDDLYLQEGRSNKQRALSTMESVPTEIFDAVLQYDWYTCTTGNEDKAELQNGAGKISLSNKSKGSGGGKGRRKMQPKKEVVDLTTLLIHCAQAVTTNDRRSANELLKQIKHHSSPYGDGNQRLAHCFAEGLEARLAGTGSEIYRSIVAKPITVADMLKAYKAYMCACPFKKVSYFFSNMTILNLAKNATKLHIIDFGIYHGFQWPCLLKRLAVRPEGPPRLRITGIDIPRPGFRPTERVDDTGRRLAEYARRYDIPFEFHPIAAKWETIKAEDLNIDKDELLVVNSLFQFNILMDETATEDDDSPRNMVLKTIRDLNPAVFILGIVNGTYNSPFFLTRFREALFHFSSLFDVIEENVAREDDSRLLIERNILGRDALNVIACEGSERVERPETYKQWQVRNRRAGFRQLRLTPDITDMAKEKLKAYHKEFVGDVDGQWLLEGWKGRISFALSTWKSNDSY</sequence>
<dbReference type="InterPro" id="IPR005202">
    <property type="entry name" value="TF_GRAS"/>
</dbReference>
<evidence type="ECO:0000256" key="1">
    <source>
        <dbReference type="ARBA" id="ARBA00023015"/>
    </source>
</evidence>
<feature type="region of interest" description="SAW" evidence="3">
    <location>
        <begin position="701"/>
        <end position="775"/>
    </location>
</feature>
<feature type="region of interest" description="Disordered" evidence="4">
    <location>
        <begin position="370"/>
        <end position="397"/>
    </location>
</feature>
<feature type="region of interest" description="Disordered" evidence="4">
    <location>
        <begin position="166"/>
        <end position="202"/>
    </location>
</feature>
<keyword evidence="1" id="KW-0805">Transcription regulation</keyword>
<evidence type="ECO:0008006" key="7">
    <source>
        <dbReference type="Google" id="ProtNLM"/>
    </source>
</evidence>
<feature type="compositionally biased region" description="Polar residues" evidence="4">
    <location>
        <begin position="87"/>
        <end position="102"/>
    </location>
</feature>
<evidence type="ECO:0000313" key="6">
    <source>
        <dbReference type="Proteomes" id="UP001327560"/>
    </source>
</evidence>
<feature type="region of interest" description="Leucine repeat I (LRI)" evidence="3">
    <location>
        <begin position="401"/>
        <end position="461"/>
    </location>
</feature>
<evidence type="ECO:0000256" key="3">
    <source>
        <dbReference type="PROSITE-ProRule" id="PRU01191"/>
    </source>
</evidence>
<comment type="caution">
    <text evidence="3">Lacks conserved residue(s) required for the propagation of feature annotation.</text>
</comment>
<dbReference type="PANTHER" id="PTHR31636">
    <property type="entry name" value="OSJNBA0084A10.13 PROTEIN-RELATED"/>
    <property type="match status" value="1"/>
</dbReference>
<dbReference type="Pfam" id="PF03514">
    <property type="entry name" value="GRAS"/>
    <property type="match status" value="1"/>
</dbReference>